<proteinExistence type="predicted"/>
<accession>A0ACD3SXP9</accession>
<evidence type="ECO:0000313" key="2">
    <source>
        <dbReference type="Proteomes" id="UP000004277"/>
    </source>
</evidence>
<evidence type="ECO:0000313" key="1">
    <source>
        <dbReference type="EMBL" id="TMS59883.1"/>
    </source>
</evidence>
<dbReference type="Proteomes" id="UP000004277">
    <property type="component" value="Unassembled WGS sequence"/>
</dbReference>
<reference evidence="1" key="1">
    <citation type="submission" date="2019-05" db="EMBL/GenBank/DDBJ databases">
        <title>Revised genome assembly of Burkholderiaceae (previously Ralstonia) sp. PBA.</title>
        <authorList>
            <person name="Gan H.M."/>
        </authorList>
    </citation>
    <scope>NUCLEOTIDE SEQUENCE</scope>
    <source>
        <strain evidence="1">PBA</strain>
    </source>
</reference>
<name>A0ACD3SXP9_9BURK</name>
<comment type="caution">
    <text evidence="1">The sequence shown here is derived from an EMBL/GenBank/DDBJ whole genome shotgun (WGS) entry which is preliminary data.</text>
</comment>
<keyword evidence="2" id="KW-1185">Reference proteome</keyword>
<dbReference type="EMBL" id="AKCV02000001">
    <property type="protein sequence ID" value="TMS59883.1"/>
    <property type="molecule type" value="Genomic_DNA"/>
</dbReference>
<organism evidence="1 2">
    <name type="scientific">Imbroritus primus</name>
    <dbReference type="NCBI Taxonomy" id="3058603"/>
    <lineage>
        <taxon>Bacteria</taxon>
        <taxon>Pseudomonadati</taxon>
        <taxon>Pseudomonadota</taxon>
        <taxon>Betaproteobacteria</taxon>
        <taxon>Burkholderiales</taxon>
        <taxon>Burkholderiaceae</taxon>
        <taxon>Imbroritus</taxon>
    </lineage>
</organism>
<protein>
    <submittedName>
        <fullName evidence="1">Competence protein ComE</fullName>
    </submittedName>
</protein>
<sequence length="113" mass="11254">MLKKMLVAVAVSCATLASAWAAVDVNTADQAALETVRGVGPARAAAIIDARTKGGPFKDGADLAARVDGIGPKSVTKLEEAGLSYGKVAPPAAAKKGAEKGAAQAKAKAEPKK</sequence>
<gene>
    <name evidence="1" type="ORF">MW7_000095</name>
</gene>